<comment type="caution">
    <text evidence="2">The sequence shown here is derived from an EMBL/GenBank/DDBJ whole genome shotgun (WGS) entry which is preliminary data.</text>
</comment>
<reference evidence="2 3" key="1">
    <citation type="submission" date="2019-03" db="EMBL/GenBank/DDBJ databases">
        <title>First draft genome of Liparis tanakae, snailfish: a comprehensive survey of snailfish specific genes.</title>
        <authorList>
            <person name="Kim W."/>
            <person name="Song I."/>
            <person name="Jeong J.-H."/>
            <person name="Kim D."/>
            <person name="Kim S."/>
            <person name="Ryu S."/>
            <person name="Song J.Y."/>
            <person name="Lee S.K."/>
        </authorList>
    </citation>
    <scope>NUCLEOTIDE SEQUENCE [LARGE SCALE GENOMIC DNA]</scope>
    <source>
        <tissue evidence="2">Muscle</tissue>
    </source>
</reference>
<feature type="region of interest" description="Disordered" evidence="1">
    <location>
        <begin position="79"/>
        <end position="181"/>
    </location>
</feature>
<proteinExistence type="predicted"/>
<feature type="region of interest" description="Disordered" evidence="1">
    <location>
        <begin position="19"/>
        <end position="57"/>
    </location>
</feature>
<feature type="compositionally biased region" description="Basic and acidic residues" evidence="1">
    <location>
        <begin position="29"/>
        <end position="45"/>
    </location>
</feature>
<evidence type="ECO:0000256" key="1">
    <source>
        <dbReference type="SAM" id="MobiDB-lite"/>
    </source>
</evidence>
<name>A0A4Z2EYA3_9TELE</name>
<dbReference type="Proteomes" id="UP000314294">
    <property type="component" value="Unassembled WGS sequence"/>
</dbReference>
<sequence>MWVPANVLKQHHGAAWIHTARRGASGSRRSGDAAGRRADAADYESHGTGTPTRHAAHATFTPATLRRRKKNNRHDLVVFHSPDSESEAALKHDAKRPDVATGEQKPALLFRNPALQRGQKPYPPRGTLICSSPRCLSSAEQSRKMSRTWQKGPGVLRNSDPRGPRRSAPGSGKTCLLRQHAAPSASINSGAFVDTLTASGVQPAGGLRDGL</sequence>
<dbReference type="AlphaFoldDB" id="A0A4Z2EYA3"/>
<evidence type="ECO:0000313" key="3">
    <source>
        <dbReference type="Proteomes" id="UP000314294"/>
    </source>
</evidence>
<gene>
    <name evidence="2" type="ORF">EYF80_055972</name>
</gene>
<feature type="compositionally biased region" description="Basic and acidic residues" evidence="1">
    <location>
        <begin position="88"/>
        <end position="98"/>
    </location>
</feature>
<accession>A0A4Z2EYA3</accession>
<protein>
    <submittedName>
        <fullName evidence="2">Uncharacterized protein</fullName>
    </submittedName>
</protein>
<keyword evidence="3" id="KW-1185">Reference proteome</keyword>
<organism evidence="2 3">
    <name type="scientific">Liparis tanakae</name>
    <name type="common">Tanaka's snailfish</name>
    <dbReference type="NCBI Taxonomy" id="230148"/>
    <lineage>
        <taxon>Eukaryota</taxon>
        <taxon>Metazoa</taxon>
        <taxon>Chordata</taxon>
        <taxon>Craniata</taxon>
        <taxon>Vertebrata</taxon>
        <taxon>Euteleostomi</taxon>
        <taxon>Actinopterygii</taxon>
        <taxon>Neopterygii</taxon>
        <taxon>Teleostei</taxon>
        <taxon>Neoteleostei</taxon>
        <taxon>Acanthomorphata</taxon>
        <taxon>Eupercaria</taxon>
        <taxon>Perciformes</taxon>
        <taxon>Cottioidei</taxon>
        <taxon>Cottales</taxon>
        <taxon>Liparidae</taxon>
        <taxon>Liparis</taxon>
    </lineage>
</organism>
<dbReference type="EMBL" id="SRLO01002107">
    <property type="protein sequence ID" value="TNN33865.1"/>
    <property type="molecule type" value="Genomic_DNA"/>
</dbReference>
<evidence type="ECO:0000313" key="2">
    <source>
        <dbReference type="EMBL" id="TNN33865.1"/>
    </source>
</evidence>